<dbReference type="PANTHER" id="PTHR47807:SF1">
    <property type="entry name" value="PROTEIN TBF1"/>
    <property type="match status" value="1"/>
</dbReference>
<organism evidence="6 7">
    <name type="scientific">Meristemomyces frigidus</name>
    <dbReference type="NCBI Taxonomy" id="1508187"/>
    <lineage>
        <taxon>Eukaryota</taxon>
        <taxon>Fungi</taxon>
        <taxon>Dikarya</taxon>
        <taxon>Ascomycota</taxon>
        <taxon>Pezizomycotina</taxon>
        <taxon>Dothideomycetes</taxon>
        <taxon>Dothideomycetidae</taxon>
        <taxon>Mycosphaerellales</taxon>
        <taxon>Teratosphaeriaceae</taxon>
        <taxon>Meristemomyces</taxon>
    </lineage>
</organism>
<evidence type="ECO:0000256" key="3">
    <source>
        <dbReference type="ARBA" id="ARBA00023306"/>
    </source>
</evidence>
<reference evidence="6" key="1">
    <citation type="submission" date="2023-08" db="EMBL/GenBank/DDBJ databases">
        <title>Black Yeasts Isolated from many extreme environments.</title>
        <authorList>
            <person name="Coleine C."/>
            <person name="Stajich J.E."/>
            <person name="Selbmann L."/>
        </authorList>
    </citation>
    <scope>NUCLEOTIDE SEQUENCE</scope>
    <source>
        <strain evidence="6">CCFEE 5401</strain>
    </source>
</reference>
<dbReference type="InterPro" id="IPR052833">
    <property type="entry name" value="Telomeric_DNA-bd_trans-reg"/>
</dbReference>
<dbReference type="FunFam" id="1.10.10.60:FF:000137">
    <property type="entry name" value="MYB DNA binding protein"/>
    <property type="match status" value="1"/>
</dbReference>
<keyword evidence="2" id="KW-0539">Nucleus</keyword>
<accession>A0AAN7TJ48</accession>
<feature type="compositionally biased region" description="Pro residues" evidence="4">
    <location>
        <begin position="502"/>
        <end position="513"/>
    </location>
</feature>
<sequence>MHSADFLFLAPSSSRSALRLPPGYGNPVLGSASGTHDRGCTMSQKRRRTEAPQTRNDGASHSSPQIFQSASISAPYDRSPIESELEGGGPGAPGLMSALPAHQHQHWTLGCPSSSSYPDMQAYNQPYFFPRQTDPRVYTEPWPPSEGYRDLEGTNGTVDSGLELFATTGRSMPLFPTTTSIGADGAGGGDDGIDTRTTAGDRAGGLSGATVAQYANGSPDAVPAPSTGLYLEDAGLQLKLQSLSILDNLATQLIQTIAKTSHAQIQDLMQGGDTEEGQAYVTLKNLFDQTRKVYSRETPFIDALAIQLFQPGQQETIRKANIATFVASILGANDLSFFHLNEYFVETFVPTGHRLLKWQGAIYLELKTQAYISALLNSDEAPEDMLSELFPNDLDGLILTRHPDAPSLSPGEQDFIDRCRARKNYLLAEPAEAAVRELPKKYLWTDFVREFASCINKNGDAILNIPSRPTGTSALEKPRSSANGHPTQRGKKPRGSTVTNTLPPPPQHQPNPAPTTEKHPPPPPTTQTSRQLWSKSEESALLTGLSTVAGPHWSQILALYGRGGSVSEVLKDRNQVQLKDKARNLKLWYLKTGREVPGALRGVTGELGKRGGKGVRALLEVGLGGEGEGGGDGEVGEGDARRAQAGNGRRGRG</sequence>
<dbReference type="Gene3D" id="1.10.10.60">
    <property type="entry name" value="Homeodomain-like"/>
    <property type="match status" value="1"/>
</dbReference>
<dbReference type="InterPro" id="IPR009057">
    <property type="entry name" value="Homeodomain-like_sf"/>
</dbReference>
<evidence type="ECO:0000259" key="5">
    <source>
        <dbReference type="Pfam" id="PF08558"/>
    </source>
</evidence>
<dbReference type="PANTHER" id="PTHR47807">
    <property type="entry name" value="PROTEIN TBF1"/>
    <property type="match status" value="1"/>
</dbReference>
<evidence type="ECO:0000313" key="6">
    <source>
        <dbReference type="EMBL" id="KAK5112611.1"/>
    </source>
</evidence>
<dbReference type="InterPro" id="IPR013867">
    <property type="entry name" value="Telomere_rpt-bd_fac_dimer_dom"/>
</dbReference>
<name>A0AAN7TJ48_9PEZI</name>
<dbReference type="GO" id="GO:0003691">
    <property type="term" value="F:double-stranded telomeric DNA binding"/>
    <property type="evidence" value="ECO:0007669"/>
    <property type="project" value="TreeGrafter"/>
</dbReference>
<feature type="region of interest" description="Disordered" evidence="4">
    <location>
        <begin position="462"/>
        <end position="534"/>
    </location>
</feature>
<evidence type="ECO:0000256" key="4">
    <source>
        <dbReference type="SAM" id="MobiDB-lite"/>
    </source>
</evidence>
<dbReference type="AlphaFoldDB" id="A0AAN7TJ48"/>
<dbReference type="Proteomes" id="UP001310890">
    <property type="component" value="Unassembled WGS sequence"/>
</dbReference>
<gene>
    <name evidence="6" type="ORF">LTR62_003926</name>
</gene>
<evidence type="ECO:0000256" key="1">
    <source>
        <dbReference type="ARBA" id="ARBA00023125"/>
    </source>
</evidence>
<dbReference type="EMBL" id="JAVRRL010000029">
    <property type="protein sequence ID" value="KAK5112611.1"/>
    <property type="molecule type" value="Genomic_DNA"/>
</dbReference>
<comment type="caution">
    <text evidence="6">The sequence shown here is derived from an EMBL/GenBank/DDBJ whole genome shotgun (WGS) entry which is preliminary data.</text>
</comment>
<feature type="region of interest" description="Disordered" evidence="4">
    <location>
        <begin position="26"/>
        <end position="98"/>
    </location>
</feature>
<dbReference type="Pfam" id="PF08558">
    <property type="entry name" value="TRF"/>
    <property type="match status" value="1"/>
</dbReference>
<dbReference type="GO" id="GO:0010833">
    <property type="term" value="P:telomere maintenance via telomere lengthening"/>
    <property type="evidence" value="ECO:0007669"/>
    <property type="project" value="TreeGrafter"/>
</dbReference>
<dbReference type="CDD" id="cd11660">
    <property type="entry name" value="SANT_TRF"/>
    <property type="match status" value="1"/>
</dbReference>
<keyword evidence="1" id="KW-0238">DNA-binding</keyword>
<protein>
    <recommendedName>
        <fullName evidence="5">Telomere repeat-binding factor dimerisation domain-containing protein</fullName>
    </recommendedName>
</protein>
<feature type="domain" description="Telomere repeat-binding factor dimerisation" evidence="5">
    <location>
        <begin position="240"/>
        <end position="466"/>
    </location>
</feature>
<evidence type="ECO:0000313" key="7">
    <source>
        <dbReference type="Proteomes" id="UP001310890"/>
    </source>
</evidence>
<keyword evidence="3" id="KW-0131">Cell cycle</keyword>
<evidence type="ECO:0000256" key="2">
    <source>
        <dbReference type="ARBA" id="ARBA00023242"/>
    </source>
</evidence>
<feature type="region of interest" description="Disordered" evidence="4">
    <location>
        <begin position="622"/>
        <end position="653"/>
    </location>
</feature>
<dbReference type="GO" id="GO:0042803">
    <property type="term" value="F:protein homodimerization activity"/>
    <property type="evidence" value="ECO:0007669"/>
    <property type="project" value="InterPro"/>
</dbReference>
<feature type="compositionally biased region" description="Polar residues" evidence="4">
    <location>
        <begin position="51"/>
        <end position="72"/>
    </location>
</feature>
<dbReference type="SUPFAM" id="SSF46689">
    <property type="entry name" value="Homeodomain-like"/>
    <property type="match status" value="1"/>
</dbReference>
<proteinExistence type="predicted"/>